<dbReference type="Proteomes" id="UP001215598">
    <property type="component" value="Unassembled WGS sequence"/>
</dbReference>
<protein>
    <submittedName>
        <fullName evidence="1">Uncharacterized protein</fullName>
    </submittedName>
</protein>
<name>A0AAD7JUI7_9AGAR</name>
<evidence type="ECO:0000313" key="1">
    <source>
        <dbReference type="EMBL" id="KAJ7772197.1"/>
    </source>
</evidence>
<proteinExistence type="predicted"/>
<dbReference type="AlphaFoldDB" id="A0AAD7JUI7"/>
<accession>A0AAD7JUI7</accession>
<comment type="caution">
    <text evidence="1">The sequence shown here is derived from an EMBL/GenBank/DDBJ whole genome shotgun (WGS) entry which is preliminary data.</text>
</comment>
<reference evidence="1" key="1">
    <citation type="submission" date="2023-03" db="EMBL/GenBank/DDBJ databases">
        <title>Massive genome expansion in bonnet fungi (Mycena s.s.) driven by repeated elements and novel gene families across ecological guilds.</title>
        <authorList>
            <consortium name="Lawrence Berkeley National Laboratory"/>
            <person name="Harder C.B."/>
            <person name="Miyauchi S."/>
            <person name="Viragh M."/>
            <person name="Kuo A."/>
            <person name="Thoen E."/>
            <person name="Andreopoulos B."/>
            <person name="Lu D."/>
            <person name="Skrede I."/>
            <person name="Drula E."/>
            <person name="Henrissat B."/>
            <person name="Morin E."/>
            <person name="Kohler A."/>
            <person name="Barry K."/>
            <person name="LaButti K."/>
            <person name="Morin E."/>
            <person name="Salamov A."/>
            <person name="Lipzen A."/>
            <person name="Mereny Z."/>
            <person name="Hegedus B."/>
            <person name="Baldrian P."/>
            <person name="Stursova M."/>
            <person name="Weitz H."/>
            <person name="Taylor A."/>
            <person name="Grigoriev I.V."/>
            <person name="Nagy L.G."/>
            <person name="Martin F."/>
            <person name="Kauserud H."/>
        </authorList>
    </citation>
    <scope>NUCLEOTIDE SEQUENCE</scope>
    <source>
        <strain evidence="1">CBHHK182m</strain>
    </source>
</reference>
<evidence type="ECO:0000313" key="2">
    <source>
        <dbReference type="Proteomes" id="UP001215598"/>
    </source>
</evidence>
<dbReference type="EMBL" id="JARKIB010000014">
    <property type="protein sequence ID" value="KAJ7772197.1"/>
    <property type="molecule type" value="Genomic_DNA"/>
</dbReference>
<gene>
    <name evidence="1" type="ORF">B0H16DRAFT_1768745</name>
</gene>
<sequence length="201" mass="21798">MNSASQRASEDRKSFNLDPHLLSRCSRMELLIRSGPPVHIRQRALRKVDELVNKALSQTVHTRTPGPFAMYTRGRSFGSRQGHAYVLSHRCFLLLWGIYYSGHGGMNAVAVFTGGTGPVSGTPSRAVAVSASKNKRAGTGGKLAVHTRPSTVVDGRRRVDEVWLNLCLGHLLQGGSEAQCSLIATKTDLNYSGAWAAEEPV</sequence>
<organism evidence="1 2">
    <name type="scientific">Mycena metata</name>
    <dbReference type="NCBI Taxonomy" id="1033252"/>
    <lineage>
        <taxon>Eukaryota</taxon>
        <taxon>Fungi</taxon>
        <taxon>Dikarya</taxon>
        <taxon>Basidiomycota</taxon>
        <taxon>Agaricomycotina</taxon>
        <taxon>Agaricomycetes</taxon>
        <taxon>Agaricomycetidae</taxon>
        <taxon>Agaricales</taxon>
        <taxon>Marasmiineae</taxon>
        <taxon>Mycenaceae</taxon>
        <taxon>Mycena</taxon>
    </lineage>
</organism>
<keyword evidence="2" id="KW-1185">Reference proteome</keyword>